<keyword evidence="3" id="KW-1185">Reference proteome</keyword>
<dbReference type="EMBL" id="FOAJ01000017">
    <property type="protein sequence ID" value="SEL89399.1"/>
    <property type="molecule type" value="Genomic_DNA"/>
</dbReference>
<name>A0A1H7TY08_9BURK</name>
<accession>A0A1H7TY08</accession>
<protein>
    <submittedName>
        <fullName evidence="2">Uncharacterized protein</fullName>
    </submittedName>
</protein>
<dbReference type="AlphaFoldDB" id="A0A1H7TY08"/>
<feature type="region of interest" description="Disordered" evidence="1">
    <location>
        <begin position="159"/>
        <end position="217"/>
    </location>
</feature>
<reference evidence="3" key="1">
    <citation type="submission" date="2016-10" db="EMBL/GenBank/DDBJ databases">
        <authorList>
            <person name="Varghese N."/>
            <person name="Submissions S."/>
        </authorList>
    </citation>
    <scope>NUCLEOTIDE SEQUENCE [LARGE SCALE GENOMIC DNA]</scope>
    <source>
        <strain evidence="3">LMG 26416</strain>
    </source>
</reference>
<sequence>MSEFRFFKIKMKVTSVNVRQELHGDEHRLAMDIGLEFNQSNRSLDKLDGRLVQTFYWKNPAGAQQEDLEGVERVTDYPNLRFEHLAMPVKWLEEFSEGAFRIHHGDDGANDIVMRDVDINNIRFSAKEGGTTTYSVRIQCHPDEADVARVCTVLQSEVTGTIDSDPDDEEPDTAPLTAKEPTKSNAPRRGKKSQQDAFDAQRVQDIKNAMTSLDASQ</sequence>
<dbReference type="RefSeq" id="WP_090545171.1">
    <property type="nucleotide sequence ID" value="NZ_FNSR01000001.1"/>
</dbReference>
<dbReference type="STRING" id="416943.SAMN05445871_2446"/>
<organism evidence="2 3">
    <name type="scientific">Paraburkholderia caballeronis</name>
    <dbReference type="NCBI Taxonomy" id="416943"/>
    <lineage>
        <taxon>Bacteria</taxon>
        <taxon>Pseudomonadati</taxon>
        <taxon>Pseudomonadota</taxon>
        <taxon>Betaproteobacteria</taxon>
        <taxon>Burkholderiales</taxon>
        <taxon>Burkholderiaceae</taxon>
        <taxon>Paraburkholderia</taxon>
    </lineage>
</organism>
<evidence type="ECO:0000256" key="1">
    <source>
        <dbReference type="SAM" id="MobiDB-lite"/>
    </source>
</evidence>
<dbReference type="OrthoDB" id="9033198at2"/>
<dbReference type="Proteomes" id="UP000199120">
    <property type="component" value="Unassembled WGS sequence"/>
</dbReference>
<gene>
    <name evidence="2" type="ORF">SAMN05192542_1174</name>
</gene>
<evidence type="ECO:0000313" key="3">
    <source>
        <dbReference type="Proteomes" id="UP000199120"/>
    </source>
</evidence>
<proteinExistence type="predicted"/>
<evidence type="ECO:0000313" key="2">
    <source>
        <dbReference type="EMBL" id="SEL89399.1"/>
    </source>
</evidence>